<dbReference type="AlphaFoldDB" id="A0A0R3CYV7"/>
<proteinExistence type="predicted"/>
<dbReference type="Proteomes" id="UP000051936">
    <property type="component" value="Unassembled WGS sequence"/>
</dbReference>
<evidence type="ECO:0008006" key="3">
    <source>
        <dbReference type="Google" id="ProtNLM"/>
    </source>
</evidence>
<protein>
    <recommendedName>
        <fullName evidence="3">Glycoside hydrolase family 42 N-terminal domain-containing protein</fullName>
    </recommendedName>
</protein>
<evidence type="ECO:0000313" key="1">
    <source>
        <dbReference type="EMBL" id="KRQ00468.1"/>
    </source>
</evidence>
<reference evidence="1 2" key="1">
    <citation type="submission" date="2015-09" db="EMBL/GenBank/DDBJ databases">
        <title>Draft Genome Sequence of Bradyrhizobium manausense Strain BR 3351T, a Novel Symbiotic Nitrogen-Fixing Alphaproteobacterium Isolated from Brazilian Amazon Rain Forest.</title>
        <authorList>
            <person name="De Araujo J.L."/>
            <person name="Zilli J.E."/>
        </authorList>
    </citation>
    <scope>NUCLEOTIDE SEQUENCE [LARGE SCALE GENOMIC DNA]</scope>
    <source>
        <strain evidence="1 2">BR3351</strain>
    </source>
</reference>
<keyword evidence="2" id="KW-1185">Reference proteome</keyword>
<sequence length="262" mass="29484">MVFLNGWGARYYWDYPRFDVGLRTGGEGAFSRLVQEAKALGYRIAVMFGSNVAWRNGPDFPTIADARPRDGYGDFFPANYVDWDGDRKGDGFMVFMNLAVPSWRNHLRDRTAGIIGRYAIDFYFLDICGLWENNVDGDMLLGTRQLVEELAQRFPGVAPIAEMLYDAQMGFIPMSHVPRYSLYPQANFGVVASFNHLSFPAPGRGSTGIHEYGFGHYQPVRLDQPQIPTITFVDDTFTTQREAAMSDIATAKQRFAARGGRT</sequence>
<dbReference type="STRING" id="989370.AOQ71_40215"/>
<name>A0A0R3CYV7_9BRAD</name>
<dbReference type="EMBL" id="LJYG01000114">
    <property type="protein sequence ID" value="KRQ00468.1"/>
    <property type="molecule type" value="Genomic_DNA"/>
</dbReference>
<evidence type="ECO:0000313" key="2">
    <source>
        <dbReference type="Proteomes" id="UP000051936"/>
    </source>
</evidence>
<accession>A0A0R3CYV7</accession>
<organism evidence="1 2">
    <name type="scientific">Bradyrhizobium manausense</name>
    <dbReference type="NCBI Taxonomy" id="989370"/>
    <lineage>
        <taxon>Bacteria</taxon>
        <taxon>Pseudomonadati</taxon>
        <taxon>Pseudomonadota</taxon>
        <taxon>Alphaproteobacteria</taxon>
        <taxon>Hyphomicrobiales</taxon>
        <taxon>Nitrobacteraceae</taxon>
        <taxon>Bradyrhizobium</taxon>
    </lineage>
</organism>
<comment type="caution">
    <text evidence="1">The sequence shown here is derived from an EMBL/GenBank/DDBJ whole genome shotgun (WGS) entry which is preliminary data.</text>
</comment>
<gene>
    <name evidence="1" type="ORF">AOQ71_40215</name>
</gene>